<dbReference type="GeneID" id="20715538"/>
<comment type="similarity">
    <text evidence="5">Belongs to the class I-like SAM-binding methyltransferase superfamily. RsmB/NOP family.</text>
</comment>
<dbReference type="InterPro" id="IPR049560">
    <property type="entry name" value="MeTrfase_RsmB-F_NOP2_cat"/>
</dbReference>
<proteinExistence type="inferred from homology"/>
<dbReference type="RefSeq" id="XP_009691395.1">
    <property type="nucleotide sequence ID" value="XM_009693100.1"/>
</dbReference>
<comment type="caution">
    <text evidence="5">Lacks conserved residue(s) required for the propagation of feature annotation.</text>
</comment>
<evidence type="ECO:0000256" key="1">
    <source>
        <dbReference type="ARBA" id="ARBA00022603"/>
    </source>
</evidence>
<dbReference type="SUPFAM" id="SSF53335">
    <property type="entry name" value="S-adenosyl-L-methionine-dependent methyltransferases"/>
    <property type="match status" value="1"/>
</dbReference>
<dbReference type="Pfam" id="PF01189">
    <property type="entry name" value="Methyltr_RsmB-F"/>
    <property type="match status" value="1"/>
</dbReference>
<gene>
    <name evidence="7" type="ORF">TOT_030000357</name>
</gene>
<dbReference type="PANTHER" id="PTHR22807:SF16">
    <property type="entry name" value="SAM-DEPENDENT MTASE RSMB_NOP-TYPE DOMAIN-CONTAINING PROTEIN"/>
    <property type="match status" value="1"/>
</dbReference>
<dbReference type="OMA" id="WNREYAS"/>
<dbReference type="AlphaFoldDB" id="J4DPQ1"/>
<keyword evidence="8" id="KW-1185">Reference proteome</keyword>
<dbReference type="eggNOG" id="KOG1122">
    <property type="taxonomic scope" value="Eukaryota"/>
</dbReference>
<keyword evidence="1 5" id="KW-0489">Methyltransferase</keyword>
<feature type="domain" description="SAM-dependent MTase RsmB/NOP-type" evidence="6">
    <location>
        <begin position="24"/>
        <end position="367"/>
    </location>
</feature>
<reference evidence="7 8" key="1">
    <citation type="journal article" date="2012" name="MBio">
        <title>Comparative genome analysis of three eukaryotic parasites with differing abilities to transform leukocytes reveals key mediators of Theileria-induced leukocyte transformation.</title>
        <authorList>
            <person name="Hayashida K."/>
            <person name="Hara Y."/>
            <person name="Abe T."/>
            <person name="Yamasaki C."/>
            <person name="Toyoda A."/>
            <person name="Kosuge T."/>
            <person name="Suzuki Y."/>
            <person name="Sato Y."/>
            <person name="Kawashima S."/>
            <person name="Katayama T."/>
            <person name="Wakaguri H."/>
            <person name="Inoue N."/>
            <person name="Homma K."/>
            <person name="Tada-Umezaki M."/>
            <person name="Yagi Y."/>
            <person name="Fujii Y."/>
            <person name="Habara T."/>
            <person name="Kanehisa M."/>
            <person name="Watanabe H."/>
            <person name="Ito K."/>
            <person name="Gojobori T."/>
            <person name="Sugawara H."/>
            <person name="Imanishi T."/>
            <person name="Weir W."/>
            <person name="Gardner M."/>
            <person name="Pain A."/>
            <person name="Shiels B."/>
            <person name="Hattori M."/>
            <person name="Nene V."/>
            <person name="Sugimoto C."/>
        </authorList>
    </citation>
    <scope>NUCLEOTIDE SEQUENCE [LARGE SCALE GENOMIC DNA]</scope>
    <source>
        <strain evidence="7 8">Shintoku</strain>
    </source>
</reference>
<dbReference type="PROSITE" id="PS51686">
    <property type="entry name" value="SAM_MT_RSMB_NOP"/>
    <property type="match status" value="1"/>
</dbReference>
<dbReference type="GO" id="GO:0001510">
    <property type="term" value="P:RNA methylation"/>
    <property type="evidence" value="ECO:0007669"/>
    <property type="project" value="InterPro"/>
</dbReference>
<feature type="binding site" evidence="5">
    <location>
        <position position="203"/>
    </location>
    <ligand>
        <name>S-adenosyl-L-methionine</name>
        <dbReference type="ChEBI" id="CHEBI:59789"/>
    </ligand>
</feature>
<dbReference type="InterPro" id="IPR001678">
    <property type="entry name" value="MeTrfase_RsmB-F_NOP2_dom"/>
</dbReference>
<dbReference type="PRINTS" id="PR02008">
    <property type="entry name" value="RCMTFAMILY"/>
</dbReference>
<dbReference type="OrthoDB" id="427002at2759"/>
<name>J4DPQ1_THEOR</name>
<dbReference type="PANTHER" id="PTHR22807">
    <property type="entry name" value="NOP2 YEAST -RELATED NOL1/NOP2/FMU SUN DOMAIN-CONTAINING"/>
    <property type="match status" value="1"/>
</dbReference>
<evidence type="ECO:0000256" key="3">
    <source>
        <dbReference type="ARBA" id="ARBA00022691"/>
    </source>
</evidence>
<organism evidence="7 8">
    <name type="scientific">Theileria orientalis strain Shintoku</name>
    <dbReference type="NCBI Taxonomy" id="869250"/>
    <lineage>
        <taxon>Eukaryota</taxon>
        <taxon>Sar</taxon>
        <taxon>Alveolata</taxon>
        <taxon>Apicomplexa</taxon>
        <taxon>Aconoidasida</taxon>
        <taxon>Piroplasmida</taxon>
        <taxon>Theileriidae</taxon>
        <taxon>Theileria</taxon>
    </lineage>
</organism>
<dbReference type="STRING" id="869250.J4DPQ1"/>
<dbReference type="KEGG" id="tot:TOT_030000357"/>
<evidence type="ECO:0000313" key="7">
    <source>
        <dbReference type="EMBL" id="BAM41094.1"/>
    </source>
</evidence>
<dbReference type="Gene3D" id="3.40.50.150">
    <property type="entry name" value="Vaccinia Virus protein VP39"/>
    <property type="match status" value="1"/>
</dbReference>
<evidence type="ECO:0000313" key="8">
    <source>
        <dbReference type="Proteomes" id="UP000003786"/>
    </source>
</evidence>
<evidence type="ECO:0000256" key="4">
    <source>
        <dbReference type="ARBA" id="ARBA00022884"/>
    </source>
</evidence>
<feature type="active site" description="Nucleophile" evidence="5">
    <location>
        <position position="265"/>
    </location>
</feature>
<feature type="binding site" evidence="5">
    <location>
        <begin position="121"/>
        <end position="127"/>
    </location>
    <ligand>
        <name>S-adenosyl-L-methionine</name>
        <dbReference type="ChEBI" id="CHEBI:59789"/>
    </ligand>
</feature>
<dbReference type="InterPro" id="IPR029063">
    <property type="entry name" value="SAM-dependent_MTases_sf"/>
</dbReference>
<dbReference type="EMBL" id="AP011948">
    <property type="protein sequence ID" value="BAM41094.1"/>
    <property type="molecule type" value="Genomic_DNA"/>
</dbReference>
<keyword evidence="3 5" id="KW-0949">S-adenosyl-L-methionine</keyword>
<dbReference type="Proteomes" id="UP000003786">
    <property type="component" value="Chromosome 3"/>
</dbReference>
<feature type="binding site" evidence="5">
    <location>
        <position position="150"/>
    </location>
    <ligand>
        <name>S-adenosyl-L-methionine</name>
        <dbReference type="ChEBI" id="CHEBI:59789"/>
    </ligand>
</feature>
<keyword evidence="2 5" id="KW-0808">Transferase</keyword>
<dbReference type="InterPro" id="IPR023267">
    <property type="entry name" value="RCMT"/>
</dbReference>
<evidence type="ECO:0000256" key="2">
    <source>
        <dbReference type="ARBA" id="ARBA00022679"/>
    </source>
</evidence>
<evidence type="ECO:0000256" key="5">
    <source>
        <dbReference type="PROSITE-ProRule" id="PRU01023"/>
    </source>
</evidence>
<dbReference type="GO" id="GO:0003723">
    <property type="term" value="F:RNA binding"/>
    <property type="evidence" value="ECO:0007669"/>
    <property type="project" value="UniProtKB-UniRule"/>
</dbReference>
<keyword evidence="4 5" id="KW-0694">RNA-binding</keyword>
<evidence type="ECO:0000259" key="6">
    <source>
        <dbReference type="PROSITE" id="PS51686"/>
    </source>
</evidence>
<protein>
    <submittedName>
        <fullName evidence="7">Nucleolar protein</fullName>
    </submittedName>
</protein>
<accession>J4DPQ1</accession>
<dbReference type="VEuPathDB" id="PiroplasmaDB:TOT_030000357"/>
<dbReference type="GO" id="GO:0008173">
    <property type="term" value="F:RNA methyltransferase activity"/>
    <property type="evidence" value="ECO:0007669"/>
    <property type="project" value="InterPro"/>
</dbReference>
<sequence>MPSSKKTIKNNKSTQFNDDSISLSSKLESWLKNIEVDVDLYRDELNRVLANKKCRYYRIVDRNYSTEHVSVKWLRDVDVFRSHSNVEKACYGIDASSAAVVDALRLNRLCGNDQAWILDMCCAPGGKLLATVSCLSKLKGPCKWKVVGLDSVKRRLDVCRSMLRKEDYDSDKINVTLHSCRSQEFCELGGEPMLGRFDRVILDVECTHEGSLRSVIRTIKYWGIDSLESKWTREYASKIVYNQRELLQQAIKLVRPGGLVVYSTCSLDKEQNELLVSEVVSRLDNIKFYPLPVNSCPCCSFNSEERPESWPSIPCTALLRERCSDDAFYRPSESDTRCRNADSPAAVRFVPVGGETDGLYICALIRID</sequence>